<feature type="domain" description="C2H2-type" evidence="6">
    <location>
        <begin position="381"/>
        <end position="408"/>
    </location>
</feature>
<evidence type="ECO:0000256" key="3">
    <source>
        <dbReference type="ARBA" id="ARBA00022771"/>
    </source>
</evidence>
<dbReference type="SMART" id="SM00355">
    <property type="entry name" value="ZnF_C2H2"/>
    <property type="match status" value="3"/>
</dbReference>
<dbReference type="GO" id="GO:0000978">
    <property type="term" value="F:RNA polymerase II cis-regulatory region sequence-specific DNA binding"/>
    <property type="evidence" value="ECO:0007669"/>
    <property type="project" value="TreeGrafter"/>
</dbReference>
<reference evidence="8" key="2">
    <citation type="submission" date="2023-11" db="UniProtKB">
        <authorList>
            <consortium name="WormBaseParasite"/>
        </authorList>
    </citation>
    <scope>IDENTIFICATION</scope>
</reference>
<dbReference type="FunFam" id="3.30.160.60:FF:000072">
    <property type="entry name" value="zinc finger protein 143 isoform X1"/>
    <property type="match status" value="1"/>
</dbReference>
<keyword evidence="7" id="KW-1185">Reference proteome</keyword>
<evidence type="ECO:0000256" key="5">
    <source>
        <dbReference type="PROSITE-ProRule" id="PRU00042"/>
    </source>
</evidence>
<evidence type="ECO:0000313" key="8">
    <source>
        <dbReference type="WBParaSite" id="TREG1_42050.1"/>
    </source>
</evidence>
<reference evidence="7" key="1">
    <citation type="submission" date="2022-06" db="EMBL/GenBank/DDBJ databases">
        <authorList>
            <person name="Berger JAMES D."/>
            <person name="Berger JAMES D."/>
        </authorList>
    </citation>
    <scope>NUCLEOTIDE SEQUENCE [LARGE SCALE GENOMIC DNA]</scope>
</reference>
<keyword evidence="1" id="KW-0479">Metal-binding</keyword>
<dbReference type="PANTHER" id="PTHR23235:SF170">
    <property type="entry name" value="FI01014P-RELATED"/>
    <property type="match status" value="1"/>
</dbReference>
<evidence type="ECO:0000256" key="2">
    <source>
        <dbReference type="ARBA" id="ARBA00022737"/>
    </source>
</evidence>
<name>A0AA85JTR9_TRIRE</name>
<evidence type="ECO:0000313" key="7">
    <source>
        <dbReference type="Proteomes" id="UP000050795"/>
    </source>
</evidence>
<proteinExistence type="predicted"/>
<keyword evidence="4" id="KW-0862">Zinc</keyword>
<dbReference type="WBParaSite" id="TREG1_42050.1">
    <property type="protein sequence ID" value="TREG1_42050.1"/>
    <property type="gene ID" value="TREG1_42050"/>
</dbReference>
<feature type="domain" description="C2H2-type" evidence="6">
    <location>
        <begin position="409"/>
        <end position="438"/>
    </location>
</feature>
<evidence type="ECO:0000256" key="1">
    <source>
        <dbReference type="ARBA" id="ARBA00022723"/>
    </source>
</evidence>
<protein>
    <recommendedName>
        <fullName evidence="6">C2H2-type domain-containing protein</fullName>
    </recommendedName>
</protein>
<dbReference type="PROSITE" id="PS00028">
    <property type="entry name" value="ZINC_FINGER_C2H2_1"/>
    <property type="match status" value="3"/>
</dbReference>
<keyword evidence="3 5" id="KW-0863">Zinc-finger</keyword>
<dbReference type="PROSITE" id="PS50157">
    <property type="entry name" value="ZINC_FINGER_C2H2_2"/>
    <property type="match status" value="3"/>
</dbReference>
<dbReference type="InterPro" id="IPR036236">
    <property type="entry name" value="Znf_C2H2_sf"/>
</dbReference>
<sequence length="468" mass="53633">MESPKSYPATDGTRINQQVNLNNSNYTTEFLRIMNSSYQCVKKIEDNNNNNVEIKESFWSSPEMKVLKLRLEEHLNRIQGVSSVTATMIKPTVGGTTTTTMDDTHVHNLKTEESNPSAINKSPLLSVLKNEYFSTQPYTTNTPNSLYSGIYGCIRSDTTSAFRPVQSRQISTEYKNLIPPTNMTTTSSNRIIESLLNSRSINSSTPIQQQSQQLCTYSLQSTITQSNIVHPKISSMNKTCQNLSTSMLSKYEINNSEQLHYQHLFNSSIEHLNKTVAQTNLSNISHTSGNNMNRDNIDEKCIFSTSPTTIISSTSTIYQDKKLRKSHPNKKCQKCSCFNCQMARNLKTNNTNNNNNNKNVFNGFNIKKLNVENRNSMHKVHICDICGKTYSKTSHLKAHLRWHNDERPFQCIYELCNKAFTRSDELQRHLRTHTGEKRFLCNICNKRFMRSDHLSKHRKTHEIHTSSM</sequence>
<evidence type="ECO:0000259" key="6">
    <source>
        <dbReference type="PROSITE" id="PS50157"/>
    </source>
</evidence>
<dbReference type="PANTHER" id="PTHR23235">
    <property type="entry name" value="KRUEPPEL-LIKE TRANSCRIPTION FACTOR"/>
    <property type="match status" value="1"/>
</dbReference>
<dbReference type="Pfam" id="PF00096">
    <property type="entry name" value="zf-C2H2"/>
    <property type="match status" value="3"/>
</dbReference>
<dbReference type="InterPro" id="IPR013087">
    <property type="entry name" value="Znf_C2H2_type"/>
</dbReference>
<dbReference type="GO" id="GO:0000981">
    <property type="term" value="F:DNA-binding transcription factor activity, RNA polymerase II-specific"/>
    <property type="evidence" value="ECO:0007669"/>
    <property type="project" value="TreeGrafter"/>
</dbReference>
<keyword evidence="2" id="KW-0677">Repeat</keyword>
<dbReference type="GO" id="GO:0008270">
    <property type="term" value="F:zinc ion binding"/>
    <property type="evidence" value="ECO:0007669"/>
    <property type="project" value="UniProtKB-KW"/>
</dbReference>
<feature type="domain" description="C2H2-type" evidence="6">
    <location>
        <begin position="439"/>
        <end position="468"/>
    </location>
</feature>
<dbReference type="Gene3D" id="3.30.160.60">
    <property type="entry name" value="Classic Zinc Finger"/>
    <property type="match status" value="3"/>
</dbReference>
<dbReference type="FunFam" id="3.30.160.60:FF:000446">
    <property type="entry name" value="Zinc finger protein"/>
    <property type="match status" value="1"/>
</dbReference>
<dbReference type="FunFam" id="3.30.160.60:FF:000624">
    <property type="entry name" value="zinc finger protein 697"/>
    <property type="match status" value="1"/>
</dbReference>
<dbReference type="AlphaFoldDB" id="A0AA85JTR9"/>
<organism evidence="7 8">
    <name type="scientific">Trichobilharzia regenti</name>
    <name type="common">Nasal bird schistosome</name>
    <dbReference type="NCBI Taxonomy" id="157069"/>
    <lineage>
        <taxon>Eukaryota</taxon>
        <taxon>Metazoa</taxon>
        <taxon>Spiralia</taxon>
        <taxon>Lophotrochozoa</taxon>
        <taxon>Platyhelminthes</taxon>
        <taxon>Trematoda</taxon>
        <taxon>Digenea</taxon>
        <taxon>Strigeidida</taxon>
        <taxon>Schistosomatoidea</taxon>
        <taxon>Schistosomatidae</taxon>
        <taxon>Trichobilharzia</taxon>
    </lineage>
</organism>
<evidence type="ECO:0000256" key="4">
    <source>
        <dbReference type="ARBA" id="ARBA00022833"/>
    </source>
</evidence>
<dbReference type="SUPFAM" id="SSF57667">
    <property type="entry name" value="beta-beta-alpha zinc fingers"/>
    <property type="match status" value="1"/>
</dbReference>
<dbReference type="Proteomes" id="UP000050795">
    <property type="component" value="Unassembled WGS sequence"/>
</dbReference>
<accession>A0AA85JTR9</accession>